<dbReference type="Proteomes" id="UP000266441">
    <property type="component" value="Unassembled WGS sequence"/>
</dbReference>
<protein>
    <submittedName>
        <fullName evidence="2">PAS domain-containing protein</fullName>
    </submittedName>
</protein>
<keyword evidence="3" id="KW-1185">Reference proteome</keyword>
<reference evidence="2 3" key="1">
    <citation type="journal article" date="2015" name="Int. J. Syst. Evol. Microbiol.">
        <title>Mariniphaga sediminis sp. nov., isolated from coastal sediment.</title>
        <authorList>
            <person name="Wang F.Q."/>
            <person name="Shen Q.Y."/>
            <person name="Chen G.J."/>
            <person name="Du Z.J."/>
        </authorList>
    </citation>
    <scope>NUCLEOTIDE SEQUENCE [LARGE SCALE GENOMIC DNA]</scope>
    <source>
        <strain evidence="2 3">SY21</strain>
    </source>
</reference>
<dbReference type="Gene3D" id="3.30.450.20">
    <property type="entry name" value="PAS domain"/>
    <property type="match status" value="1"/>
</dbReference>
<sequence length="150" mass="17662">MPKITKPLKQKNMKLDFQKIEEANDLLNQLIEHHPQAIFLTDNNFKVKYFNKAFQKLTKSDKGDILEHEFCEIMGCTERGNIVTRNDNFCKICQMRELLSGSNLSELSLIRDFNIHNKMVTKHLHIDAHRVVMSGHKYRLVVIEDRTQKH</sequence>
<comment type="caution">
    <text evidence="2">The sequence shown here is derived from an EMBL/GenBank/DDBJ whole genome shotgun (WGS) entry which is preliminary data.</text>
</comment>
<evidence type="ECO:0000313" key="3">
    <source>
        <dbReference type="Proteomes" id="UP000266441"/>
    </source>
</evidence>
<dbReference type="Pfam" id="PF13188">
    <property type="entry name" value="PAS_8"/>
    <property type="match status" value="1"/>
</dbReference>
<dbReference type="AlphaFoldDB" id="A0A399D488"/>
<gene>
    <name evidence="2" type="ORF">D1164_10200</name>
</gene>
<accession>A0A399D488</accession>
<dbReference type="SUPFAM" id="SSF55785">
    <property type="entry name" value="PYP-like sensor domain (PAS domain)"/>
    <property type="match status" value="1"/>
</dbReference>
<feature type="domain" description="PAS" evidence="1">
    <location>
        <begin position="26"/>
        <end position="76"/>
    </location>
</feature>
<name>A0A399D488_9BACT</name>
<dbReference type="InterPro" id="IPR000014">
    <property type="entry name" value="PAS"/>
</dbReference>
<organism evidence="2 3">
    <name type="scientific">Mariniphaga sediminis</name>
    <dbReference type="NCBI Taxonomy" id="1628158"/>
    <lineage>
        <taxon>Bacteria</taxon>
        <taxon>Pseudomonadati</taxon>
        <taxon>Bacteroidota</taxon>
        <taxon>Bacteroidia</taxon>
        <taxon>Marinilabiliales</taxon>
        <taxon>Prolixibacteraceae</taxon>
        <taxon>Mariniphaga</taxon>
    </lineage>
</organism>
<proteinExistence type="predicted"/>
<dbReference type="EMBL" id="QWET01000006">
    <property type="protein sequence ID" value="RIH65482.1"/>
    <property type="molecule type" value="Genomic_DNA"/>
</dbReference>
<dbReference type="InterPro" id="IPR035965">
    <property type="entry name" value="PAS-like_dom_sf"/>
</dbReference>
<evidence type="ECO:0000259" key="1">
    <source>
        <dbReference type="Pfam" id="PF13188"/>
    </source>
</evidence>
<evidence type="ECO:0000313" key="2">
    <source>
        <dbReference type="EMBL" id="RIH65482.1"/>
    </source>
</evidence>